<name>Q01TB7_SOLUE</name>
<sequence length="319" mass="33103" precursor="true">MLDAKLLRRARSLVALLGILVLAVIISPTAADGSRIFLQAGNLTDILRQISLIGILSLAMTFVILTGGIDLSVGSILALSTAITAMFLTRGYTAHIAVAILAAVLASALAGALNGVVIAATRIQPFIVTLASMIGVRGLAKWLTSNQNIDIGFGRDLAAEFAAVFREKAIVIGAYAAAAALFWFALSRTVFGRHVRAVGDNEKAAEYAGLPIAATKIWVYTLSGLFSGFAGVLYAAENHKGNPNAGVAYELDAIAAVVIGGTRLSGGKGSISGTIIGTLIMGVLTNMLRLNNVDSNVEMMIKAVIIVLAVAVQRGRNGN</sequence>
<dbReference type="CDD" id="cd06579">
    <property type="entry name" value="TM_PBP1_transp_AraH_like"/>
    <property type="match status" value="1"/>
</dbReference>
<accession>Q01TB7</accession>
<dbReference type="FunCoup" id="Q01TB7">
    <property type="interactions" value="148"/>
</dbReference>
<keyword evidence="4 6" id="KW-1133">Transmembrane helix</keyword>
<dbReference type="GO" id="GO:0022857">
    <property type="term" value="F:transmembrane transporter activity"/>
    <property type="evidence" value="ECO:0007669"/>
    <property type="project" value="InterPro"/>
</dbReference>
<keyword evidence="5 6" id="KW-0472">Membrane</keyword>
<evidence type="ECO:0000256" key="5">
    <source>
        <dbReference type="ARBA" id="ARBA00023136"/>
    </source>
</evidence>
<dbReference type="PANTHER" id="PTHR32196">
    <property type="entry name" value="ABC TRANSPORTER PERMEASE PROTEIN YPHD-RELATED-RELATED"/>
    <property type="match status" value="1"/>
</dbReference>
<evidence type="ECO:0000256" key="1">
    <source>
        <dbReference type="ARBA" id="ARBA00004651"/>
    </source>
</evidence>
<organism evidence="7">
    <name type="scientific">Solibacter usitatus (strain Ellin6076)</name>
    <dbReference type="NCBI Taxonomy" id="234267"/>
    <lineage>
        <taxon>Bacteria</taxon>
        <taxon>Pseudomonadati</taxon>
        <taxon>Acidobacteriota</taxon>
        <taxon>Terriglobia</taxon>
        <taxon>Bryobacterales</taxon>
        <taxon>Solibacteraceae</taxon>
        <taxon>Candidatus Solibacter</taxon>
    </lineage>
</organism>
<evidence type="ECO:0000256" key="2">
    <source>
        <dbReference type="ARBA" id="ARBA00022475"/>
    </source>
</evidence>
<dbReference type="GO" id="GO:0005886">
    <property type="term" value="C:plasma membrane"/>
    <property type="evidence" value="ECO:0007669"/>
    <property type="project" value="UniProtKB-SubCell"/>
</dbReference>
<keyword evidence="3 6" id="KW-0812">Transmembrane</keyword>
<feature type="transmembrane region" description="Helical" evidence="6">
    <location>
        <begin position="247"/>
        <end position="264"/>
    </location>
</feature>
<dbReference type="OrthoDB" id="9813906at2"/>
<dbReference type="EMBL" id="CP000473">
    <property type="protein sequence ID" value="ABJ87103.1"/>
    <property type="molecule type" value="Genomic_DNA"/>
</dbReference>
<protein>
    <submittedName>
        <fullName evidence="7">Inner-membrane translocator</fullName>
    </submittedName>
</protein>
<feature type="transmembrane region" description="Helical" evidence="6">
    <location>
        <begin position="55"/>
        <end position="80"/>
    </location>
</feature>
<keyword evidence="2" id="KW-1003">Cell membrane</keyword>
<dbReference type="Pfam" id="PF02653">
    <property type="entry name" value="BPD_transp_2"/>
    <property type="match status" value="1"/>
</dbReference>
<feature type="transmembrane region" description="Helical" evidence="6">
    <location>
        <begin position="92"/>
        <end position="117"/>
    </location>
</feature>
<dbReference type="PANTHER" id="PTHR32196:SF72">
    <property type="entry name" value="RIBOSE IMPORT PERMEASE PROTEIN RBSC"/>
    <property type="match status" value="1"/>
</dbReference>
<reference evidence="7" key="1">
    <citation type="submission" date="2006-10" db="EMBL/GenBank/DDBJ databases">
        <title>Complete sequence of Solibacter usitatus Ellin6076.</title>
        <authorList>
            <consortium name="US DOE Joint Genome Institute"/>
            <person name="Copeland A."/>
            <person name="Lucas S."/>
            <person name="Lapidus A."/>
            <person name="Barry K."/>
            <person name="Detter J.C."/>
            <person name="Glavina del Rio T."/>
            <person name="Hammon N."/>
            <person name="Israni S."/>
            <person name="Dalin E."/>
            <person name="Tice H."/>
            <person name="Pitluck S."/>
            <person name="Thompson L.S."/>
            <person name="Brettin T."/>
            <person name="Bruce D."/>
            <person name="Han C."/>
            <person name="Tapia R."/>
            <person name="Gilna P."/>
            <person name="Schmutz J."/>
            <person name="Larimer F."/>
            <person name="Land M."/>
            <person name="Hauser L."/>
            <person name="Kyrpides N."/>
            <person name="Mikhailova N."/>
            <person name="Janssen P.H."/>
            <person name="Kuske C.R."/>
            <person name="Richardson P."/>
        </authorList>
    </citation>
    <scope>NUCLEOTIDE SEQUENCE</scope>
    <source>
        <strain evidence="7">Ellin6076</strain>
    </source>
</reference>
<evidence type="ECO:0000256" key="6">
    <source>
        <dbReference type="SAM" id="Phobius"/>
    </source>
</evidence>
<feature type="transmembrane region" description="Helical" evidence="6">
    <location>
        <begin position="217"/>
        <end position="235"/>
    </location>
</feature>
<gene>
    <name evidence="7" type="ordered locus">Acid_6177</name>
</gene>
<evidence type="ECO:0000256" key="3">
    <source>
        <dbReference type="ARBA" id="ARBA00022692"/>
    </source>
</evidence>
<evidence type="ECO:0000256" key="4">
    <source>
        <dbReference type="ARBA" id="ARBA00022989"/>
    </source>
</evidence>
<feature type="transmembrane region" description="Helical" evidence="6">
    <location>
        <begin position="270"/>
        <end position="288"/>
    </location>
</feature>
<evidence type="ECO:0000313" key="7">
    <source>
        <dbReference type="EMBL" id="ABJ87103.1"/>
    </source>
</evidence>
<dbReference type="HOGENOM" id="CLU_028880_2_2_0"/>
<dbReference type="eggNOG" id="COG1172">
    <property type="taxonomic scope" value="Bacteria"/>
</dbReference>
<dbReference type="KEGG" id="sus:Acid_6177"/>
<dbReference type="InterPro" id="IPR001851">
    <property type="entry name" value="ABC_transp_permease"/>
</dbReference>
<dbReference type="AlphaFoldDB" id="Q01TB7"/>
<proteinExistence type="predicted"/>
<comment type="subcellular location">
    <subcellularLocation>
        <location evidence="1">Cell membrane</location>
        <topology evidence="1">Multi-pass membrane protein</topology>
    </subcellularLocation>
</comment>
<dbReference type="STRING" id="234267.Acid_6177"/>
<dbReference type="InParanoid" id="Q01TB7"/>
<feature type="transmembrane region" description="Helical" evidence="6">
    <location>
        <begin position="169"/>
        <end position="186"/>
    </location>
</feature>